<comment type="similarity">
    <text evidence="1">Belongs to the cytochrome P450 family.</text>
</comment>
<evidence type="ECO:0000256" key="1">
    <source>
        <dbReference type="ARBA" id="ARBA00010617"/>
    </source>
</evidence>
<evidence type="ECO:0000256" key="2">
    <source>
        <dbReference type="ARBA" id="ARBA00022723"/>
    </source>
</evidence>
<dbReference type="AlphaFoldDB" id="A0A9D4Q9G7"/>
<evidence type="ECO:0000313" key="6">
    <source>
        <dbReference type="Proteomes" id="UP000821837"/>
    </source>
</evidence>
<proteinExistence type="inferred from homology"/>
<keyword evidence="6" id="KW-1185">Reference proteome</keyword>
<dbReference type="Pfam" id="PF00067">
    <property type="entry name" value="p450"/>
    <property type="match status" value="1"/>
</dbReference>
<dbReference type="VEuPathDB" id="VectorBase:RSAN_029588"/>
<dbReference type="Gene3D" id="1.10.630.10">
    <property type="entry name" value="Cytochrome P450"/>
    <property type="match status" value="1"/>
</dbReference>
<dbReference type="GO" id="GO:0006082">
    <property type="term" value="P:organic acid metabolic process"/>
    <property type="evidence" value="ECO:0007669"/>
    <property type="project" value="TreeGrafter"/>
</dbReference>
<protein>
    <recommendedName>
        <fullName evidence="7">Cytochrome P450</fullName>
    </recommendedName>
</protein>
<comment type="caution">
    <text evidence="5">The sequence shown here is derived from an EMBL/GenBank/DDBJ whole genome shotgun (WGS) entry which is preliminary data.</text>
</comment>
<organism evidence="5 6">
    <name type="scientific">Rhipicephalus sanguineus</name>
    <name type="common">Brown dog tick</name>
    <name type="synonym">Ixodes sanguineus</name>
    <dbReference type="NCBI Taxonomy" id="34632"/>
    <lineage>
        <taxon>Eukaryota</taxon>
        <taxon>Metazoa</taxon>
        <taxon>Ecdysozoa</taxon>
        <taxon>Arthropoda</taxon>
        <taxon>Chelicerata</taxon>
        <taxon>Arachnida</taxon>
        <taxon>Acari</taxon>
        <taxon>Parasitiformes</taxon>
        <taxon>Ixodida</taxon>
        <taxon>Ixodoidea</taxon>
        <taxon>Ixodidae</taxon>
        <taxon>Rhipicephalinae</taxon>
        <taxon>Rhipicephalus</taxon>
        <taxon>Rhipicephalus</taxon>
    </lineage>
</organism>
<evidence type="ECO:0000256" key="3">
    <source>
        <dbReference type="ARBA" id="ARBA00023004"/>
    </source>
</evidence>
<reference evidence="5" key="1">
    <citation type="journal article" date="2020" name="Cell">
        <title>Large-Scale Comparative Analyses of Tick Genomes Elucidate Their Genetic Diversity and Vector Capacities.</title>
        <authorList>
            <consortium name="Tick Genome and Microbiome Consortium (TIGMIC)"/>
            <person name="Jia N."/>
            <person name="Wang J."/>
            <person name="Shi W."/>
            <person name="Du L."/>
            <person name="Sun Y."/>
            <person name="Zhan W."/>
            <person name="Jiang J.F."/>
            <person name="Wang Q."/>
            <person name="Zhang B."/>
            <person name="Ji P."/>
            <person name="Bell-Sakyi L."/>
            <person name="Cui X.M."/>
            <person name="Yuan T.T."/>
            <person name="Jiang B.G."/>
            <person name="Yang W.F."/>
            <person name="Lam T.T."/>
            <person name="Chang Q.C."/>
            <person name="Ding S.J."/>
            <person name="Wang X.J."/>
            <person name="Zhu J.G."/>
            <person name="Ruan X.D."/>
            <person name="Zhao L."/>
            <person name="Wei J.T."/>
            <person name="Ye R.Z."/>
            <person name="Que T.C."/>
            <person name="Du C.H."/>
            <person name="Zhou Y.H."/>
            <person name="Cheng J.X."/>
            <person name="Dai P.F."/>
            <person name="Guo W.B."/>
            <person name="Han X.H."/>
            <person name="Huang E.J."/>
            <person name="Li L.F."/>
            <person name="Wei W."/>
            <person name="Gao Y.C."/>
            <person name="Liu J.Z."/>
            <person name="Shao H.Z."/>
            <person name="Wang X."/>
            <person name="Wang C.C."/>
            <person name="Yang T.C."/>
            <person name="Huo Q.B."/>
            <person name="Li W."/>
            <person name="Chen H.Y."/>
            <person name="Chen S.E."/>
            <person name="Zhou L.G."/>
            <person name="Ni X.B."/>
            <person name="Tian J.H."/>
            <person name="Sheng Y."/>
            <person name="Liu T."/>
            <person name="Pan Y.S."/>
            <person name="Xia L.Y."/>
            <person name="Li J."/>
            <person name="Zhao F."/>
            <person name="Cao W.C."/>
        </authorList>
    </citation>
    <scope>NUCLEOTIDE SEQUENCE</scope>
    <source>
        <strain evidence="5">Rsan-2018</strain>
    </source>
</reference>
<dbReference type="PANTHER" id="PTHR24300:SF375">
    <property type="entry name" value="CYTOCHROME P450 FAMILY"/>
    <property type="match status" value="1"/>
</dbReference>
<dbReference type="Proteomes" id="UP000821837">
    <property type="component" value="Chromosome 11"/>
</dbReference>
<dbReference type="PANTHER" id="PTHR24300">
    <property type="entry name" value="CYTOCHROME P450 508A4-RELATED"/>
    <property type="match status" value="1"/>
</dbReference>
<evidence type="ECO:0000313" key="5">
    <source>
        <dbReference type="EMBL" id="KAH7972202.1"/>
    </source>
</evidence>
<evidence type="ECO:0000256" key="4">
    <source>
        <dbReference type="ARBA" id="ARBA00023033"/>
    </source>
</evidence>
<evidence type="ECO:0008006" key="7">
    <source>
        <dbReference type="Google" id="ProtNLM"/>
    </source>
</evidence>
<dbReference type="SUPFAM" id="SSF48264">
    <property type="entry name" value="Cytochrome P450"/>
    <property type="match status" value="1"/>
</dbReference>
<sequence>MPIGRYIPECLTCNIAAFFHGSCIPNNSTLRLQFKSLVSRLLKVFGVADILVFAPPFIQRLLRYVPYTSIGKGHALMEELDQFIIDEILTTPSTNIDDRKRNFVRRYIEKVEESKEDTNSKFKYRHLVGNVKGFIGAGILGATASVLFNLANFAANPDTLQLRVQREIDDVLGPDREPTWEDRKRMPFTFACVVEAERCKASVPLGLPRL</sequence>
<keyword evidence="3" id="KW-0408">Iron</keyword>
<dbReference type="GO" id="GO:0016712">
    <property type="term" value="F:oxidoreductase activity, acting on paired donors, with incorporation or reduction of molecular oxygen, reduced flavin or flavoprotein as one donor, and incorporation of one atom of oxygen"/>
    <property type="evidence" value="ECO:0007669"/>
    <property type="project" value="TreeGrafter"/>
</dbReference>
<keyword evidence="2" id="KW-0479">Metal-binding</keyword>
<dbReference type="InterPro" id="IPR036396">
    <property type="entry name" value="Cyt_P450_sf"/>
</dbReference>
<dbReference type="GO" id="GO:0005506">
    <property type="term" value="F:iron ion binding"/>
    <property type="evidence" value="ECO:0007669"/>
    <property type="project" value="InterPro"/>
</dbReference>
<gene>
    <name evidence="5" type="ORF">HPB52_009143</name>
</gene>
<dbReference type="GO" id="GO:0005737">
    <property type="term" value="C:cytoplasm"/>
    <property type="evidence" value="ECO:0007669"/>
    <property type="project" value="TreeGrafter"/>
</dbReference>
<dbReference type="InterPro" id="IPR001128">
    <property type="entry name" value="Cyt_P450"/>
</dbReference>
<name>A0A9D4Q9G7_RHISA</name>
<dbReference type="InterPro" id="IPR050182">
    <property type="entry name" value="Cytochrome_P450_fam2"/>
</dbReference>
<keyword evidence="4" id="KW-0560">Oxidoreductase</keyword>
<dbReference type="GO" id="GO:0006805">
    <property type="term" value="P:xenobiotic metabolic process"/>
    <property type="evidence" value="ECO:0007669"/>
    <property type="project" value="TreeGrafter"/>
</dbReference>
<reference evidence="5" key="2">
    <citation type="submission" date="2021-09" db="EMBL/GenBank/DDBJ databases">
        <authorList>
            <person name="Jia N."/>
            <person name="Wang J."/>
            <person name="Shi W."/>
            <person name="Du L."/>
            <person name="Sun Y."/>
            <person name="Zhan W."/>
            <person name="Jiang J."/>
            <person name="Wang Q."/>
            <person name="Zhang B."/>
            <person name="Ji P."/>
            <person name="Sakyi L.B."/>
            <person name="Cui X."/>
            <person name="Yuan T."/>
            <person name="Jiang B."/>
            <person name="Yang W."/>
            <person name="Lam T.T.-Y."/>
            <person name="Chang Q."/>
            <person name="Ding S."/>
            <person name="Wang X."/>
            <person name="Zhu J."/>
            <person name="Ruan X."/>
            <person name="Zhao L."/>
            <person name="Wei J."/>
            <person name="Que T."/>
            <person name="Du C."/>
            <person name="Cheng J."/>
            <person name="Dai P."/>
            <person name="Han X."/>
            <person name="Huang E."/>
            <person name="Gao Y."/>
            <person name="Liu J."/>
            <person name="Shao H."/>
            <person name="Ye R."/>
            <person name="Li L."/>
            <person name="Wei W."/>
            <person name="Wang X."/>
            <person name="Wang C."/>
            <person name="Huo Q."/>
            <person name="Li W."/>
            <person name="Guo W."/>
            <person name="Chen H."/>
            <person name="Chen S."/>
            <person name="Zhou L."/>
            <person name="Zhou L."/>
            <person name="Ni X."/>
            <person name="Tian J."/>
            <person name="Zhou Y."/>
            <person name="Sheng Y."/>
            <person name="Liu T."/>
            <person name="Pan Y."/>
            <person name="Xia L."/>
            <person name="Li J."/>
            <person name="Zhao F."/>
            <person name="Cao W."/>
        </authorList>
    </citation>
    <scope>NUCLEOTIDE SEQUENCE</scope>
    <source>
        <strain evidence="5">Rsan-2018</strain>
        <tissue evidence="5">Larvae</tissue>
    </source>
</reference>
<dbReference type="GO" id="GO:0020037">
    <property type="term" value="F:heme binding"/>
    <property type="evidence" value="ECO:0007669"/>
    <property type="project" value="InterPro"/>
</dbReference>
<dbReference type="EMBL" id="JABSTV010001247">
    <property type="protein sequence ID" value="KAH7972202.1"/>
    <property type="molecule type" value="Genomic_DNA"/>
</dbReference>
<accession>A0A9D4Q9G7</accession>
<keyword evidence="4" id="KW-0503">Monooxygenase</keyword>